<dbReference type="Proteomes" id="UP000317982">
    <property type="component" value="Unassembled WGS sequence"/>
</dbReference>
<dbReference type="RefSeq" id="WP_142702483.1">
    <property type="nucleotide sequence ID" value="NZ_VIRS01000001.1"/>
</dbReference>
<dbReference type="EMBL" id="VIRS01000001">
    <property type="protein sequence ID" value="TQS46865.1"/>
    <property type="molecule type" value="Genomic_DNA"/>
</dbReference>
<keyword evidence="2" id="KW-1185">Reference proteome</keyword>
<comment type="caution">
    <text evidence="1">The sequence shown here is derived from an EMBL/GenBank/DDBJ whole genome shotgun (WGS) entry which is preliminary data.</text>
</comment>
<reference evidence="1 2" key="1">
    <citation type="submission" date="2019-07" db="EMBL/GenBank/DDBJ databases">
        <title>Cryptosporangium phraense sp. nov., isolated from plant litter.</title>
        <authorList>
            <person name="Suriyachadkun C."/>
        </authorList>
    </citation>
    <scope>NUCLEOTIDE SEQUENCE [LARGE SCALE GENOMIC DNA]</scope>
    <source>
        <strain evidence="1 2">A-T 5661</strain>
    </source>
</reference>
<evidence type="ECO:0000313" key="2">
    <source>
        <dbReference type="Proteomes" id="UP000317982"/>
    </source>
</evidence>
<accession>A0A545B1Z6</accession>
<dbReference type="AlphaFoldDB" id="A0A545B1Z6"/>
<gene>
    <name evidence="1" type="ORF">FL583_00880</name>
</gene>
<proteinExistence type="predicted"/>
<evidence type="ECO:0000313" key="1">
    <source>
        <dbReference type="EMBL" id="TQS46865.1"/>
    </source>
</evidence>
<organism evidence="1 2">
    <name type="scientific">Cryptosporangium phraense</name>
    <dbReference type="NCBI Taxonomy" id="2593070"/>
    <lineage>
        <taxon>Bacteria</taxon>
        <taxon>Bacillati</taxon>
        <taxon>Actinomycetota</taxon>
        <taxon>Actinomycetes</taxon>
        <taxon>Cryptosporangiales</taxon>
        <taxon>Cryptosporangiaceae</taxon>
        <taxon>Cryptosporangium</taxon>
    </lineage>
</organism>
<dbReference type="InParanoid" id="A0A545B1Z6"/>
<protein>
    <submittedName>
        <fullName evidence="1">Uncharacterized protein</fullName>
    </submittedName>
</protein>
<name>A0A545B1Z6_9ACTN</name>
<sequence>MEGGRRYCALLTDDVPLGELLLLVPVALEIVRPVVATMQMSVLSDWPTLPESLTGPFARLAELGAARAPGGWIVDLDPREDEEYRLVETLGPWMICADGYGRHTDGSLRGGEFEVFTMADSGQALYFEFTDDELRRFDDEIRRLDLEPGRMRYVEPWADH</sequence>